<dbReference type="STRING" id="633440.SAMN05421869_11957"/>
<dbReference type="GO" id="GO:0005975">
    <property type="term" value="P:carbohydrate metabolic process"/>
    <property type="evidence" value="ECO:0007669"/>
    <property type="project" value="UniProtKB-ARBA"/>
</dbReference>
<reference evidence="1 2" key="1">
    <citation type="submission" date="2016-10" db="EMBL/GenBank/DDBJ databases">
        <authorList>
            <person name="de Groot N.N."/>
        </authorList>
    </citation>
    <scope>NUCLEOTIDE SEQUENCE [LARGE SCALE GENOMIC DNA]</scope>
    <source>
        <strain evidence="1 2">CGMCC 4.6533</strain>
    </source>
</reference>
<dbReference type="Gene3D" id="2.60.40.10">
    <property type="entry name" value="Immunoglobulins"/>
    <property type="match status" value="1"/>
</dbReference>
<dbReference type="OrthoDB" id="3819414at2"/>
<dbReference type="RefSeq" id="WP_090941691.1">
    <property type="nucleotide sequence ID" value="NZ_FNDJ01000019.1"/>
</dbReference>
<sequence length="319" mass="34198">MHDTYERPRFFPRQLVTHTELNQAGDYALARLRRHNRMMHGWGVVYGALVCAADEPWRLRITPGYLLDPAGNELCVPKEQVVDLRSDGVTVMADDPFGPCGEPVGRGQPGKVWVALRYVEEPRRPVRTPTSGCGCDEAACEYSRVGDGYAVAFLPECPPSHAGSPPTPDQFLNGVPAPCPPPVTDPWVVLAMVEVDAKGEIVTIDNCSCRRIVTTLAPFWQRCTPQPAAIGQVSVNPAEPIPPGATGVKLVVEGTGFDPAARVDLGLGVRVTRVEVTTGGTTLLVTAHVLHSAAPGDRTLTITNPDGSTSTRPEVITIA</sequence>
<protein>
    <submittedName>
        <fullName evidence="1">Uncharacterized protein</fullName>
    </submittedName>
</protein>
<accession>A0A1G9EYF2</accession>
<name>A0A1G9EYF2_9ACTN</name>
<evidence type="ECO:0000313" key="1">
    <source>
        <dbReference type="EMBL" id="SDK81132.1"/>
    </source>
</evidence>
<dbReference type="EMBL" id="FNDJ01000019">
    <property type="protein sequence ID" value="SDK81132.1"/>
    <property type="molecule type" value="Genomic_DNA"/>
</dbReference>
<dbReference type="InterPro" id="IPR013783">
    <property type="entry name" value="Ig-like_fold"/>
</dbReference>
<gene>
    <name evidence="1" type="ORF">SAMN05421869_11957</name>
</gene>
<proteinExistence type="predicted"/>
<organism evidence="1 2">
    <name type="scientific">Nonomuraea jiangxiensis</name>
    <dbReference type="NCBI Taxonomy" id="633440"/>
    <lineage>
        <taxon>Bacteria</taxon>
        <taxon>Bacillati</taxon>
        <taxon>Actinomycetota</taxon>
        <taxon>Actinomycetes</taxon>
        <taxon>Streptosporangiales</taxon>
        <taxon>Streptosporangiaceae</taxon>
        <taxon>Nonomuraea</taxon>
    </lineage>
</organism>
<dbReference type="Proteomes" id="UP000199202">
    <property type="component" value="Unassembled WGS sequence"/>
</dbReference>
<keyword evidence="2" id="KW-1185">Reference proteome</keyword>
<dbReference type="AlphaFoldDB" id="A0A1G9EYF2"/>
<evidence type="ECO:0000313" key="2">
    <source>
        <dbReference type="Proteomes" id="UP000199202"/>
    </source>
</evidence>